<evidence type="ECO:0000256" key="12">
    <source>
        <dbReference type="RuleBase" id="RU367106"/>
    </source>
</evidence>
<feature type="transmembrane region" description="Helical" evidence="12">
    <location>
        <begin position="516"/>
        <end position="539"/>
    </location>
</feature>
<feature type="transmembrane region" description="Helical" evidence="12">
    <location>
        <begin position="711"/>
        <end position="730"/>
    </location>
</feature>
<dbReference type="CDD" id="cd16024">
    <property type="entry name" value="GPI_EPT_2"/>
    <property type="match status" value="1"/>
</dbReference>
<dbReference type="InParanoid" id="A0A163MDL5"/>
<evidence type="ECO:0000256" key="10">
    <source>
        <dbReference type="ARBA" id="ARBA00023136"/>
    </source>
</evidence>
<protein>
    <recommendedName>
        <fullName evidence="4 12">GPI ethanolamine phosphate transferase 2</fullName>
    </recommendedName>
</protein>
<keyword evidence="5 12" id="KW-0337">GPI-anchor biosynthesis</keyword>
<feature type="domain" description="GPI ethanolamine phosphate transferase 2 C-terminal" evidence="13">
    <location>
        <begin position="454"/>
        <end position="533"/>
    </location>
</feature>
<comment type="similarity">
    <text evidence="3 12">Belongs to the PIGG/PIGN/PIGO family. PIGG subfamily.</text>
</comment>
<feature type="transmembrane region" description="Helical" evidence="12">
    <location>
        <begin position="666"/>
        <end position="682"/>
    </location>
</feature>
<accession>A0A163MDL5</accession>
<organism evidence="14">
    <name type="scientific">Absidia glauca</name>
    <name type="common">Pin mould</name>
    <dbReference type="NCBI Taxonomy" id="4829"/>
    <lineage>
        <taxon>Eukaryota</taxon>
        <taxon>Fungi</taxon>
        <taxon>Fungi incertae sedis</taxon>
        <taxon>Mucoromycota</taxon>
        <taxon>Mucoromycotina</taxon>
        <taxon>Mucoromycetes</taxon>
        <taxon>Mucorales</taxon>
        <taxon>Cunninghamellaceae</taxon>
        <taxon>Absidia</taxon>
    </lineage>
</organism>
<evidence type="ECO:0000256" key="1">
    <source>
        <dbReference type="ARBA" id="ARBA00004477"/>
    </source>
</evidence>
<comment type="function">
    <text evidence="12">Ethanolamine phosphate transferase involved in glycosylphosphatidylinositol-anchor biosynthesis. Transfers ethanolamine phosphate to the GPI second mannose.</text>
</comment>
<keyword evidence="9 12" id="KW-1133">Transmembrane helix</keyword>
<evidence type="ECO:0000313" key="14">
    <source>
        <dbReference type="EMBL" id="SAM03829.1"/>
    </source>
</evidence>
<dbReference type="FunCoup" id="A0A163MDL5">
    <property type="interactions" value="438"/>
</dbReference>
<feature type="transmembrane region" description="Helical" evidence="12">
    <location>
        <begin position="487"/>
        <end position="509"/>
    </location>
</feature>
<feature type="transmembrane region" description="Helical" evidence="12">
    <location>
        <begin position="6"/>
        <end position="26"/>
    </location>
</feature>
<feature type="transmembrane region" description="Helical" evidence="12">
    <location>
        <begin position="600"/>
        <end position="619"/>
    </location>
</feature>
<evidence type="ECO:0000256" key="11">
    <source>
        <dbReference type="ARBA" id="ARBA00023180"/>
    </source>
</evidence>
<keyword evidence="10 12" id="KW-0472">Membrane</keyword>
<dbReference type="Gene3D" id="3.40.720.10">
    <property type="entry name" value="Alkaline Phosphatase, subunit A"/>
    <property type="match status" value="1"/>
</dbReference>
<dbReference type="GO" id="GO:0005789">
    <property type="term" value="C:endoplasmic reticulum membrane"/>
    <property type="evidence" value="ECO:0007669"/>
    <property type="project" value="UniProtKB-SubCell"/>
</dbReference>
<name>A0A163MDL5_ABSGL</name>
<keyword evidence="6 12" id="KW-0808">Transferase</keyword>
<feature type="transmembrane region" description="Helical" evidence="12">
    <location>
        <begin position="791"/>
        <end position="811"/>
    </location>
</feature>
<feature type="transmembrane region" description="Helical" evidence="12">
    <location>
        <begin position="750"/>
        <end position="779"/>
    </location>
</feature>
<dbReference type="UniPathway" id="UPA00196"/>
<dbReference type="Pfam" id="PF01663">
    <property type="entry name" value="Phosphodiest"/>
    <property type="match status" value="1"/>
</dbReference>
<dbReference type="InterPro" id="IPR039527">
    <property type="entry name" value="PIGG/GPI7"/>
</dbReference>
<comment type="subcellular location">
    <subcellularLocation>
        <location evidence="1 12">Endoplasmic reticulum membrane</location>
        <topology evidence="1 12">Multi-pass membrane protein</topology>
    </subcellularLocation>
</comment>
<dbReference type="OMA" id="NWVYQFK"/>
<feature type="domain" description="GPI ethanolamine phosphate transferase 2 C-terminal" evidence="13">
    <location>
        <begin position="662"/>
        <end position="850"/>
    </location>
</feature>
<evidence type="ECO:0000313" key="15">
    <source>
        <dbReference type="Proteomes" id="UP000078561"/>
    </source>
</evidence>
<dbReference type="Pfam" id="PF19316">
    <property type="entry name" value="PIGO_PIGG"/>
    <property type="match status" value="2"/>
</dbReference>
<dbReference type="SUPFAM" id="SSF53649">
    <property type="entry name" value="Alkaline phosphatase-like"/>
    <property type="match status" value="1"/>
</dbReference>
<dbReference type="EMBL" id="LT554300">
    <property type="protein sequence ID" value="SAM03829.1"/>
    <property type="molecule type" value="Genomic_DNA"/>
</dbReference>
<dbReference type="InterPro" id="IPR017850">
    <property type="entry name" value="Alkaline_phosphatase_core_sf"/>
</dbReference>
<comment type="pathway">
    <text evidence="2 12">Glycolipid biosynthesis; glycosylphosphatidylinositol-anchor biosynthesis.</text>
</comment>
<feature type="transmembrane region" description="Helical" evidence="12">
    <location>
        <begin position="459"/>
        <end position="481"/>
    </location>
</feature>
<dbReference type="STRING" id="4829.A0A163MDL5"/>
<evidence type="ECO:0000256" key="6">
    <source>
        <dbReference type="ARBA" id="ARBA00022679"/>
    </source>
</evidence>
<evidence type="ECO:0000256" key="9">
    <source>
        <dbReference type="ARBA" id="ARBA00022989"/>
    </source>
</evidence>
<keyword evidence="7 12" id="KW-0812">Transmembrane</keyword>
<dbReference type="AlphaFoldDB" id="A0A163MDL5"/>
<gene>
    <name evidence="14" type="primary">ABSGL_09683.1 scaffold 11583</name>
</gene>
<evidence type="ECO:0000256" key="4">
    <source>
        <dbReference type="ARBA" id="ARBA00020830"/>
    </source>
</evidence>
<evidence type="ECO:0000256" key="7">
    <source>
        <dbReference type="ARBA" id="ARBA00022692"/>
    </source>
</evidence>
<feature type="transmembrane region" description="Helical" evidence="12">
    <location>
        <begin position="831"/>
        <end position="855"/>
    </location>
</feature>
<feature type="transmembrane region" description="Helical" evidence="12">
    <location>
        <begin position="559"/>
        <end position="580"/>
    </location>
</feature>
<evidence type="ECO:0000256" key="5">
    <source>
        <dbReference type="ARBA" id="ARBA00022502"/>
    </source>
</evidence>
<keyword evidence="15" id="KW-1185">Reference proteome</keyword>
<dbReference type="GO" id="GO:0006506">
    <property type="term" value="P:GPI anchor biosynthetic process"/>
    <property type="evidence" value="ECO:0007669"/>
    <property type="project" value="UniProtKB-UniPathway"/>
</dbReference>
<keyword evidence="11" id="KW-0325">Glycoprotein</keyword>
<keyword evidence="8 12" id="KW-0256">Endoplasmic reticulum</keyword>
<dbReference type="OrthoDB" id="272139at2759"/>
<evidence type="ECO:0000256" key="2">
    <source>
        <dbReference type="ARBA" id="ARBA00004687"/>
    </source>
</evidence>
<dbReference type="PANTHER" id="PTHR23072:SF0">
    <property type="entry name" value="GPI ETHANOLAMINE PHOSPHATE TRANSFERASE 2"/>
    <property type="match status" value="1"/>
</dbReference>
<proteinExistence type="inferred from homology"/>
<evidence type="ECO:0000259" key="13">
    <source>
        <dbReference type="Pfam" id="PF19316"/>
    </source>
</evidence>
<evidence type="ECO:0000256" key="8">
    <source>
        <dbReference type="ARBA" id="ARBA00022824"/>
    </source>
</evidence>
<dbReference type="Proteomes" id="UP000078561">
    <property type="component" value="Unassembled WGS sequence"/>
</dbReference>
<evidence type="ECO:0000256" key="3">
    <source>
        <dbReference type="ARBA" id="ARBA00005315"/>
    </source>
</evidence>
<sequence length="879" mass="97929">MVSCIHLSLLGLLQLVGLCLFSIGFFPYKTYLPGFSTVHDAPQTVQAPSSEPHFDRLVFVVIDALRNDFILQDTGFRFVNSLIDKGTAIPFTAKANAPTVTMPRLKAMTTGTVPSFLDAILNIAESDTSSSLQHHDNWVYQFKNNNYRGDKNRTLHFFGDDTWLRLFPGMFTKMDGTTSFYVSDTVQVDQNVTRHVEPVLREMDWDAVILHYLGLDHVGHLGGPKSPLMHPKQQEMDHVIETIYTIVADQDAKRSQTDPHAKGTLIVLCGDHGMNEAGNHGGSSVGETSAAMVFMSPNFDQRPPMKYETTMTDEYASPPIIAQPTTKTPLHLHSEFAFGYPVIDQVDVVPTLAMLFGFPIPKNSLGKVILDLFGGNTRAPSILSPDQAPIVLRALQMNAHQLGRLMDIHDDPCPVGSLRHQTYLSQPSQSLALEATTAYLDCIDAFKSDLSSTASDYNLMYLSLGCGMMLLSAVVSCIWAYRLEWGAYGKVVGLFVAGYAISVFASSYVEEEASVWYYYLQSFFLILAWQSASVGQWRGLLCLGVEMVLVRCGMYQGPLLWSAVAIAAFSPAVCGALVLLTQQQPNTIDASQSAKFIRLLCKLAYVATSGLLATLVLAYKLRAENIDPSSSAFGSVVSFALVERLDQVALGQLIYNYGDHTQRRPYLRLLVYLMTPLLLLLTKPHDSFLFILFLVQFECLLIWQRSTRIPLWVRSFLVVCLCHYGFFVMGRTNSIASIDLSNAYIGVDGYRPLVIGLTTFCSNWSGALWWCMAGWALAFDDDDDKSGWLDYCSVSLMVFSVVLAALSLSVTLLREHLFIWTVFSPKYLYQIAWTVLFFWGVQMVGGSLITGYWYAWSTPHHQQLDDEVVDDEVVDEALE</sequence>
<dbReference type="InterPro" id="IPR045687">
    <property type="entry name" value="PIGG/GPI7_C"/>
</dbReference>
<reference evidence="14" key="1">
    <citation type="submission" date="2016-04" db="EMBL/GenBank/DDBJ databases">
        <authorList>
            <person name="Evans L.H."/>
            <person name="Alamgir A."/>
            <person name="Owens N."/>
            <person name="Weber N.D."/>
            <person name="Virtaneva K."/>
            <person name="Barbian K."/>
            <person name="Babar A."/>
            <person name="Rosenke K."/>
        </authorList>
    </citation>
    <scope>NUCLEOTIDE SEQUENCE [LARGE SCALE GENOMIC DNA]</scope>
    <source>
        <strain evidence="14">CBS 101.48</strain>
    </source>
</reference>
<dbReference type="GO" id="GO:0051267">
    <property type="term" value="F:CP2 mannose-ethanolamine phosphotransferase activity"/>
    <property type="evidence" value="ECO:0007669"/>
    <property type="project" value="TreeGrafter"/>
</dbReference>
<dbReference type="InterPro" id="IPR002591">
    <property type="entry name" value="Phosphodiest/P_Trfase"/>
</dbReference>
<dbReference type="PANTHER" id="PTHR23072">
    <property type="entry name" value="PHOSPHATIDYLINOSITOL GLYCAN-RELATED"/>
    <property type="match status" value="1"/>
</dbReference>
<dbReference type="InterPro" id="IPR037674">
    <property type="entry name" value="PIG-G_N"/>
</dbReference>